<comment type="catalytic activity">
    <reaction evidence="16">
        <text>[GlcNAc-(1-&gt;4)-Mur2Ac(oyl-L-Ala-gamma-D-Glu-L-Lys-D-Ala-D-Ala)](n)-di-trans,octa-cis-undecaprenyl diphosphate + beta-D-GlcNAc-(1-&gt;4)-Mur2Ac(oyl-L-Ala-gamma-D-Glu-L-Lys-D-Ala-D-Ala)-di-trans,octa-cis-undecaprenyl diphosphate = [GlcNAc-(1-&gt;4)-Mur2Ac(oyl-L-Ala-gamma-D-Glu-L-Lys-D-Ala-D-Ala)](n+1)-di-trans,octa-cis-undecaprenyl diphosphate + di-trans,octa-cis-undecaprenyl diphosphate + H(+)</text>
        <dbReference type="Rhea" id="RHEA:23708"/>
        <dbReference type="Rhea" id="RHEA-COMP:9602"/>
        <dbReference type="Rhea" id="RHEA-COMP:9603"/>
        <dbReference type="ChEBI" id="CHEBI:15378"/>
        <dbReference type="ChEBI" id="CHEBI:58405"/>
        <dbReference type="ChEBI" id="CHEBI:60033"/>
        <dbReference type="ChEBI" id="CHEBI:78435"/>
        <dbReference type="EC" id="2.4.99.28"/>
    </reaction>
</comment>
<feature type="transmembrane region" description="Helical" evidence="17">
    <location>
        <begin position="45"/>
        <end position="62"/>
    </location>
</feature>
<evidence type="ECO:0000256" key="1">
    <source>
        <dbReference type="ARBA" id="ARBA00004651"/>
    </source>
</evidence>
<dbReference type="GO" id="GO:0008955">
    <property type="term" value="F:peptidoglycan glycosyltransferase activity"/>
    <property type="evidence" value="ECO:0007669"/>
    <property type="project" value="UniProtKB-EC"/>
</dbReference>
<evidence type="ECO:0000256" key="8">
    <source>
        <dbReference type="ARBA" id="ARBA00022960"/>
    </source>
</evidence>
<dbReference type="EMBL" id="UOGJ01000079">
    <property type="protein sequence ID" value="VAX36041.1"/>
    <property type="molecule type" value="Genomic_DNA"/>
</dbReference>
<feature type="transmembrane region" description="Helical" evidence="17">
    <location>
        <begin position="298"/>
        <end position="323"/>
    </location>
</feature>
<dbReference type="GO" id="GO:0009252">
    <property type="term" value="P:peptidoglycan biosynthetic process"/>
    <property type="evidence" value="ECO:0007669"/>
    <property type="project" value="UniProtKB-KW"/>
</dbReference>
<dbReference type="PROSITE" id="PS00428">
    <property type="entry name" value="FTSW_RODA_SPOVE"/>
    <property type="match status" value="1"/>
</dbReference>
<dbReference type="GO" id="GO:0071555">
    <property type="term" value="P:cell wall organization"/>
    <property type="evidence" value="ECO:0007669"/>
    <property type="project" value="UniProtKB-KW"/>
</dbReference>
<evidence type="ECO:0000256" key="15">
    <source>
        <dbReference type="ARBA" id="ARBA00044770"/>
    </source>
</evidence>
<dbReference type="GO" id="GO:0015648">
    <property type="term" value="F:lipid-linked peptidoglycan transporter activity"/>
    <property type="evidence" value="ECO:0007669"/>
    <property type="project" value="TreeGrafter"/>
</dbReference>
<feature type="transmembrane region" description="Helical" evidence="17">
    <location>
        <begin position="74"/>
        <end position="96"/>
    </location>
</feature>
<evidence type="ECO:0000256" key="5">
    <source>
        <dbReference type="ARBA" id="ARBA00022676"/>
    </source>
</evidence>
<evidence type="ECO:0000256" key="9">
    <source>
        <dbReference type="ARBA" id="ARBA00022984"/>
    </source>
</evidence>
<comment type="pathway">
    <text evidence="2">Cell wall biogenesis; peptidoglycan biosynthesis.</text>
</comment>
<dbReference type="GO" id="GO:0008360">
    <property type="term" value="P:regulation of cell shape"/>
    <property type="evidence" value="ECO:0007669"/>
    <property type="project" value="UniProtKB-KW"/>
</dbReference>
<dbReference type="InterPro" id="IPR018365">
    <property type="entry name" value="Cell_cycle_FtsW-rel_CS"/>
</dbReference>
<keyword evidence="5" id="KW-0328">Glycosyltransferase</keyword>
<dbReference type="PANTHER" id="PTHR30474:SF2">
    <property type="entry name" value="PEPTIDOGLYCAN GLYCOSYLTRANSFERASE FTSW-RELATED"/>
    <property type="match status" value="1"/>
</dbReference>
<evidence type="ECO:0000256" key="6">
    <source>
        <dbReference type="ARBA" id="ARBA00022679"/>
    </source>
</evidence>
<evidence type="ECO:0000313" key="18">
    <source>
        <dbReference type="EMBL" id="VAX36041.1"/>
    </source>
</evidence>
<sequence length="362" mass="39567">MKSIRISIAIITTLLISFGIIMIYSSSGIYALSKLGDASYFLKRHVLFLGVGLIFMLGVMAMDYRYLRTMAKPLLLSVIVMLILVLIPSIGTANFGARRWFSLGPINFQPSELAKIAMLVYLADFLARKQNKIKSFREGFMPVIFILGIVCALIVQQPDLGNSLLVGGIVLIMLFIAGARIWHLALLGGMAVPLIYVLIVKVPYRLRRIIAFIDPWQDSQGVGFQLSQSQIALGSGGLWGVGLGKSVQKLFYLPAAHTDFILSIIGEELGLLGTLTIVLLFILFIWQGTRIIKRTKDLFGYYLGIGLVVMLGLQAVVNIGVSIGALPTKGLPLPFISYGGSALVFNMIAVGLLLNISRTEEL</sequence>
<keyword evidence="11 17" id="KW-0472">Membrane</keyword>
<protein>
    <recommendedName>
        <fullName evidence="15">peptidoglycan glycosyltransferase</fullName>
        <ecNumber evidence="15">2.4.99.28</ecNumber>
    </recommendedName>
    <alternativeName>
        <fullName evidence="14">Peptidoglycan polymerase</fullName>
    </alternativeName>
</protein>
<dbReference type="InterPro" id="IPR013437">
    <property type="entry name" value="FtsW"/>
</dbReference>
<evidence type="ECO:0000256" key="10">
    <source>
        <dbReference type="ARBA" id="ARBA00022989"/>
    </source>
</evidence>
<keyword evidence="8" id="KW-0133">Cell shape</keyword>
<feature type="transmembrane region" description="Helical" evidence="17">
    <location>
        <begin position="335"/>
        <end position="356"/>
    </location>
</feature>
<proteinExistence type="predicted"/>
<dbReference type="GO" id="GO:0032153">
    <property type="term" value="C:cell division site"/>
    <property type="evidence" value="ECO:0007669"/>
    <property type="project" value="TreeGrafter"/>
</dbReference>
<dbReference type="GO" id="GO:0005886">
    <property type="term" value="C:plasma membrane"/>
    <property type="evidence" value="ECO:0007669"/>
    <property type="project" value="UniProtKB-SubCell"/>
</dbReference>
<evidence type="ECO:0000256" key="13">
    <source>
        <dbReference type="ARBA" id="ARBA00023316"/>
    </source>
</evidence>
<keyword evidence="4 18" id="KW-0132">Cell division</keyword>
<feature type="transmembrane region" description="Helical" evidence="17">
    <location>
        <begin position="7"/>
        <end position="25"/>
    </location>
</feature>
<evidence type="ECO:0000256" key="17">
    <source>
        <dbReference type="SAM" id="Phobius"/>
    </source>
</evidence>
<dbReference type="GO" id="GO:0051301">
    <property type="term" value="P:cell division"/>
    <property type="evidence" value="ECO:0007669"/>
    <property type="project" value="UniProtKB-KW"/>
</dbReference>
<keyword evidence="6" id="KW-0808">Transferase</keyword>
<dbReference type="NCBIfam" id="TIGR02614">
    <property type="entry name" value="ftsW"/>
    <property type="match status" value="1"/>
</dbReference>
<name>A0A3B1DB24_9ZZZZ</name>
<evidence type="ECO:0000256" key="4">
    <source>
        <dbReference type="ARBA" id="ARBA00022618"/>
    </source>
</evidence>
<dbReference type="InterPro" id="IPR001182">
    <property type="entry name" value="FtsW/RodA"/>
</dbReference>
<evidence type="ECO:0000256" key="16">
    <source>
        <dbReference type="ARBA" id="ARBA00049902"/>
    </source>
</evidence>
<evidence type="ECO:0000256" key="3">
    <source>
        <dbReference type="ARBA" id="ARBA00022475"/>
    </source>
</evidence>
<feature type="transmembrane region" description="Helical" evidence="17">
    <location>
        <begin position="260"/>
        <end position="286"/>
    </location>
</feature>
<comment type="subcellular location">
    <subcellularLocation>
        <location evidence="1">Cell membrane</location>
        <topology evidence="1">Multi-pass membrane protein</topology>
    </subcellularLocation>
</comment>
<dbReference type="EC" id="2.4.99.28" evidence="15"/>
<keyword evidence="12" id="KW-0131">Cell cycle</keyword>
<keyword evidence="3" id="KW-1003">Cell membrane</keyword>
<feature type="transmembrane region" description="Helical" evidence="17">
    <location>
        <begin position="184"/>
        <end position="204"/>
    </location>
</feature>
<evidence type="ECO:0000256" key="2">
    <source>
        <dbReference type="ARBA" id="ARBA00004752"/>
    </source>
</evidence>
<keyword evidence="10 17" id="KW-1133">Transmembrane helix</keyword>
<dbReference type="Pfam" id="PF01098">
    <property type="entry name" value="FTSW_RODA_SPOVE"/>
    <property type="match status" value="1"/>
</dbReference>
<dbReference type="AlphaFoldDB" id="A0A3B1DB24"/>
<dbReference type="PANTHER" id="PTHR30474">
    <property type="entry name" value="CELL CYCLE PROTEIN"/>
    <property type="match status" value="1"/>
</dbReference>
<evidence type="ECO:0000256" key="7">
    <source>
        <dbReference type="ARBA" id="ARBA00022692"/>
    </source>
</evidence>
<evidence type="ECO:0000256" key="11">
    <source>
        <dbReference type="ARBA" id="ARBA00023136"/>
    </source>
</evidence>
<evidence type="ECO:0000256" key="14">
    <source>
        <dbReference type="ARBA" id="ARBA00032370"/>
    </source>
</evidence>
<evidence type="ECO:0000256" key="12">
    <source>
        <dbReference type="ARBA" id="ARBA00023306"/>
    </source>
</evidence>
<organism evidence="18">
    <name type="scientific">hydrothermal vent metagenome</name>
    <dbReference type="NCBI Taxonomy" id="652676"/>
    <lineage>
        <taxon>unclassified sequences</taxon>
        <taxon>metagenomes</taxon>
        <taxon>ecological metagenomes</taxon>
    </lineage>
</organism>
<keyword evidence="9" id="KW-0573">Peptidoglycan synthesis</keyword>
<keyword evidence="7 17" id="KW-0812">Transmembrane</keyword>
<reference evidence="18" key="1">
    <citation type="submission" date="2018-06" db="EMBL/GenBank/DDBJ databases">
        <authorList>
            <person name="Zhirakovskaya E."/>
        </authorList>
    </citation>
    <scope>NUCLEOTIDE SEQUENCE</scope>
</reference>
<gene>
    <name evidence="18" type="ORF">MNBD_UNCLBAC01-109</name>
</gene>
<feature type="transmembrane region" description="Helical" evidence="17">
    <location>
        <begin position="139"/>
        <end position="155"/>
    </location>
</feature>
<accession>A0A3B1DB24</accession>
<keyword evidence="13" id="KW-0961">Cell wall biogenesis/degradation</keyword>
<feature type="transmembrane region" description="Helical" evidence="17">
    <location>
        <begin position="161"/>
        <end position="177"/>
    </location>
</feature>